<dbReference type="Gene3D" id="3.90.226.10">
    <property type="entry name" value="2-enoyl-CoA Hydratase, Chain A, domain 1"/>
    <property type="match status" value="1"/>
</dbReference>
<reference evidence="2" key="1">
    <citation type="journal article" date="2015" name="Genome Biol. Evol.">
        <title>Nucleomorph Genome Sequences of Two Chlorarachniophytes, Amorphochlora amoebiformis and Lotharella vacuolata.</title>
        <authorList>
            <person name="Suzuki S."/>
            <person name="Shirato S."/>
            <person name="Hirakawa Y."/>
            <person name="Ishida K."/>
        </authorList>
    </citation>
    <scope>NUCLEOTIDE SEQUENCE</scope>
    <source>
        <strain evidence="2">CCMP240</strain>
    </source>
</reference>
<geneLocation type="nucleomorph" evidence="2"/>
<dbReference type="Pfam" id="PF00574">
    <property type="entry name" value="CLP_protease"/>
    <property type="match status" value="1"/>
</dbReference>
<evidence type="ECO:0000256" key="1">
    <source>
        <dbReference type="ARBA" id="ARBA00007039"/>
    </source>
</evidence>
<evidence type="ECO:0000313" key="2">
    <source>
        <dbReference type="EMBL" id="BAS01536.1"/>
    </source>
</evidence>
<dbReference type="AlphaFoldDB" id="A0A0H5BH30"/>
<dbReference type="PRINTS" id="PR00127">
    <property type="entry name" value="CLPPROTEASEP"/>
</dbReference>
<dbReference type="SUPFAM" id="SSF52096">
    <property type="entry name" value="ClpP/crotonase"/>
    <property type="match status" value="1"/>
</dbReference>
<sequence>MILKYKSESISGDLRYYINKKKMLFLNGYHDISLLNIHIQTMLYFSLNNMNKKLNIFVNNFNTNNECLPFFLNNLHYIEKFYNTTGYGLITTHSLVILSGGMKNKRKVFPNTKIYLNYNNPLFLDKYKMFPMKSFENNYYFLFVNRIIRVNSKISNIRKRRSFTNTIDIYERNYFIPNLKAIEFGIIDSIFL</sequence>
<keyword evidence="2" id="KW-0645">Protease</keyword>
<gene>
    <name evidence="2" type="primary">clpP-5</name>
</gene>
<keyword evidence="2" id="KW-0542">Nucleomorph</keyword>
<dbReference type="GO" id="GO:0004252">
    <property type="term" value="F:serine-type endopeptidase activity"/>
    <property type="evidence" value="ECO:0007669"/>
    <property type="project" value="InterPro"/>
</dbReference>
<accession>A0A0H5BH30</accession>
<comment type="similarity">
    <text evidence="1">Belongs to the peptidase S14 family.</text>
</comment>
<dbReference type="InterPro" id="IPR001907">
    <property type="entry name" value="ClpP"/>
</dbReference>
<dbReference type="GO" id="GO:0006508">
    <property type="term" value="P:proteolysis"/>
    <property type="evidence" value="ECO:0007669"/>
    <property type="project" value="UniProtKB-KW"/>
</dbReference>
<dbReference type="EMBL" id="AB996600">
    <property type="protein sequence ID" value="BAS01536.1"/>
    <property type="molecule type" value="Genomic_DNA"/>
</dbReference>
<keyword evidence="2" id="KW-0378">Hydrolase</keyword>
<dbReference type="InterPro" id="IPR023562">
    <property type="entry name" value="ClpP/TepA"/>
</dbReference>
<dbReference type="InterPro" id="IPR029045">
    <property type="entry name" value="ClpP/crotonase-like_dom_sf"/>
</dbReference>
<protein>
    <submittedName>
        <fullName evidence="2">Clp protease</fullName>
    </submittedName>
</protein>
<organism evidence="2">
    <name type="scientific">Lotharella vacuolata</name>
    <dbReference type="NCBI Taxonomy" id="74820"/>
    <lineage>
        <taxon>Eukaryota</taxon>
        <taxon>Sar</taxon>
        <taxon>Rhizaria</taxon>
        <taxon>Cercozoa</taxon>
        <taxon>Chlorarachniophyceae</taxon>
        <taxon>Lotharella</taxon>
    </lineage>
</organism>
<proteinExistence type="inferred from homology"/>
<name>A0A0H5BH30_9EUKA</name>
<dbReference type="GO" id="GO:0004176">
    <property type="term" value="F:ATP-dependent peptidase activity"/>
    <property type="evidence" value="ECO:0007669"/>
    <property type="project" value="InterPro"/>
</dbReference>